<accession>A0ABR6F290</accession>
<dbReference type="RefSeq" id="WP_182961578.1">
    <property type="nucleotide sequence ID" value="NZ_WNXC01000010.1"/>
</dbReference>
<organism evidence="1 2">
    <name type="scientific">Pedobacter gandavensis</name>
    <dbReference type="NCBI Taxonomy" id="2679963"/>
    <lineage>
        <taxon>Bacteria</taxon>
        <taxon>Pseudomonadati</taxon>
        <taxon>Bacteroidota</taxon>
        <taxon>Sphingobacteriia</taxon>
        <taxon>Sphingobacteriales</taxon>
        <taxon>Sphingobacteriaceae</taxon>
        <taxon>Pedobacter</taxon>
    </lineage>
</organism>
<name>A0ABR6F290_9SPHI</name>
<sequence>MKLYDIDYKFLFKNRNQVTLIIPILIANVASISVSEFERQKGQPLVSLSSALETMKRSLSAIASDDSQLEENVVILSPNITEIYKIQ</sequence>
<evidence type="ECO:0000313" key="1">
    <source>
        <dbReference type="EMBL" id="MBB2151615.1"/>
    </source>
</evidence>
<keyword evidence="2" id="KW-1185">Reference proteome</keyword>
<protein>
    <submittedName>
        <fullName evidence="1">Uncharacterized protein</fullName>
    </submittedName>
</protein>
<reference evidence="1 2" key="1">
    <citation type="submission" date="2019-11" db="EMBL/GenBank/DDBJ databases">
        <title>Description of Pedobacter sp. LMG 31462T.</title>
        <authorList>
            <person name="Carlier A."/>
            <person name="Qi S."/>
            <person name="Vandamme P."/>
        </authorList>
    </citation>
    <scope>NUCLEOTIDE SEQUENCE [LARGE SCALE GENOMIC DNA]</scope>
    <source>
        <strain evidence="1 2">LMG 31462</strain>
    </source>
</reference>
<evidence type="ECO:0000313" key="2">
    <source>
        <dbReference type="Proteomes" id="UP000636110"/>
    </source>
</evidence>
<comment type="caution">
    <text evidence="1">The sequence shown here is derived from an EMBL/GenBank/DDBJ whole genome shotgun (WGS) entry which is preliminary data.</text>
</comment>
<gene>
    <name evidence="1" type="ORF">GM920_22130</name>
</gene>
<dbReference type="EMBL" id="WNXC01000010">
    <property type="protein sequence ID" value="MBB2151615.1"/>
    <property type="molecule type" value="Genomic_DNA"/>
</dbReference>
<proteinExistence type="predicted"/>
<dbReference type="Proteomes" id="UP000636110">
    <property type="component" value="Unassembled WGS sequence"/>
</dbReference>